<gene>
    <name evidence="2" type="ORF">O181_077133</name>
</gene>
<keyword evidence="3" id="KW-1185">Reference proteome</keyword>
<reference evidence="2" key="1">
    <citation type="submission" date="2021-03" db="EMBL/GenBank/DDBJ databases">
        <title>Draft genome sequence of rust myrtle Austropuccinia psidii MF-1, a brazilian biotype.</title>
        <authorList>
            <person name="Quecine M.C."/>
            <person name="Pachon D.M.R."/>
            <person name="Bonatelli M.L."/>
            <person name="Correr F.H."/>
            <person name="Franceschini L.M."/>
            <person name="Leite T.F."/>
            <person name="Margarido G.R.A."/>
            <person name="Almeida C.A."/>
            <person name="Ferrarezi J.A."/>
            <person name="Labate C.A."/>
        </authorList>
    </citation>
    <scope>NUCLEOTIDE SEQUENCE</scope>
    <source>
        <strain evidence="2">MF-1</strain>
    </source>
</reference>
<organism evidence="2 3">
    <name type="scientific">Austropuccinia psidii MF-1</name>
    <dbReference type="NCBI Taxonomy" id="1389203"/>
    <lineage>
        <taxon>Eukaryota</taxon>
        <taxon>Fungi</taxon>
        <taxon>Dikarya</taxon>
        <taxon>Basidiomycota</taxon>
        <taxon>Pucciniomycotina</taxon>
        <taxon>Pucciniomycetes</taxon>
        <taxon>Pucciniales</taxon>
        <taxon>Sphaerophragmiaceae</taxon>
        <taxon>Austropuccinia</taxon>
    </lineage>
</organism>
<sequence length="126" mass="13759">MASLKKYQDYKNHQETFRKMVGTLQIIEEDCQPCISLQASSTMGISSTCVPCVPIGTSQAINYPKLALITITTSLSGGSGGKWKAFSKDPERAPWEPASNLTSSPDLVKHFHTLYPDKPGPNTSRV</sequence>
<dbReference type="EMBL" id="AVOT02042033">
    <property type="protein sequence ID" value="MBW0537418.1"/>
    <property type="molecule type" value="Genomic_DNA"/>
</dbReference>
<name>A0A9Q3FGD7_9BASI</name>
<proteinExistence type="predicted"/>
<feature type="region of interest" description="Disordered" evidence="1">
    <location>
        <begin position="76"/>
        <end position="104"/>
    </location>
</feature>
<dbReference type="OrthoDB" id="2630497at2759"/>
<dbReference type="AlphaFoldDB" id="A0A9Q3FGD7"/>
<evidence type="ECO:0000256" key="1">
    <source>
        <dbReference type="SAM" id="MobiDB-lite"/>
    </source>
</evidence>
<protein>
    <submittedName>
        <fullName evidence="2">Uncharacterized protein</fullName>
    </submittedName>
</protein>
<comment type="caution">
    <text evidence="2">The sequence shown here is derived from an EMBL/GenBank/DDBJ whole genome shotgun (WGS) entry which is preliminary data.</text>
</comment>
<evidence type="ECO:0000313" key="3">
    <source>
        <dbReference type="Proteomes" id="UP000765509"/>
    </source>
</evidence>
<accession>A0A9Q3FGD7</accession>
<evidence type="ECO:0000313" key="2">
    <source>
        <dbReference type="EMBL" id="MBW0537418.1"/>
    </source>
</evidence>
<dbReference type="Proteomes" id="UP000765509">
    <property type="component" value="Unassembled WGS sequence"/>
</dbReference>